<accession>A0ABD1ZHF1</accession>
<organism evidence="2 3">
    <name type="scientific">Riccia fluitans</name>
    <dbReference type="NCBI Taxonomy" id="41844"/>
    <lineage>
        <taxon>Eukaryota</taxon>
        <taxon>Viridiplantae</taxon>
        <taxon>Streptophyta</taxon>
        <taxon>Embryophyta</taxon>
        <taxon>Marchantiophyta</taxon>
        <taxon>Marchantiopsida</taxon>
        <taxon>Marchantiidae</taxon>
        <taxon>Marchantiales</taxon>
        <taxon>Ricciaceae</taxon>
        <taxon>Riccia</taxon>
    </lineage>
</organism>
<comment type="caution">
    <text evidence="2">The sequence shown here is derived from an EMBL/GenBank/DDBJ whole genome shotgun (WGS) entry which is preliminary data.</text>
</comment>
<dbReference type="Proteomes" id="UP001605036">
    <property type="component" value="Unassembled WGS sequence"/>
</dbReference>
<gene>
    <name evidence="2" type="ORF">R1flu_018993</name>
</gene>
<sequence>MTPLSNRQSTSVAARPPPCGVVQQTRERHLRPPIARFGPTSSCTPPRNPKKTTHGSEKQKVQVYAALTYADARVYPIGTKKGMRAFGLPLPVLRHLPGQTVGALTLPGLPVVLEASPDSHPLSRGSPYP</sequence>
<reference evidence="2 3" key="1">
    <citation type="submission" date="2024-09" db="EMBL/GenBank/DDBJ databases">
        <title>Chromosome-scale assembly of Riccia fluitans.</title>
        <authorList>
            <person name="Paukszto L."/>
            <person name="Sawicki J."/>
            <person name="Karawczyk K."/>
            <person name="Piernik-Szablinska J."/>
            <person name="Szczecinska M."/>
            <person name="Mazdziarz M."/>
        </authorList>
    </citation>
    <scope>NUCLEOTIDE SEQUENCE [LARGE SCALE GENOMIC DNA]</scope>
    <source>
        <strain evidence="2">Rf_01</strain>
        <tissue evidence="2">Aerial parts of the thallus</tissue>
    </source>
</reference>
<feature type="region of interest" description="Disordered" evidence="1">
    <location>
        <begin position="1"/>
        <end position="59"/>
    </location>
</feature>
<keyword evidence="3" id="KW-1185">Reference proteome</keyword>
<name>A0ABD1ZHF1_9MARC</name>
<evidence type="ECO:0000313" key="3">
    <source>
        <dbReference type="Proteomes" id="UP001605036"/>
    </source>
</evidence>
<evidence type="ECO:0000256" key="1">
    <source>
        <dbReference type="SAM" id="MobiDB-lite"/>
    </source>
</evidence>
<dbReference type="EMBL" id="JBHFFA010000001">
    <property type="protein sequence ID" value="KAL2650865.1"/>
    <property type="molecule type" value="Genomic_DNA"/>
</dbReference>
<evidence type="ECO:0000313" key="2">
    <source>
        <dbReference type="EMBL" id="KAL2650865.1"/>
    </source>
</evidence>
<dbReference type="AlphaFoldDB" id="A0ABD1ZHF1"/>
<proteinExistence type="predicted"/>
<feature type="compositionally biased region" description="Polar residues" evidence="1">
    <location>
        <begin position="1"/>
        <end position="12"/>
    </location>
</feature>
<protein>
    <submittedName>
        <fullName evidence="2">Uncharacterized protein</fullName>
    </submittedName>
</protein>